<evidence type="ECO:0000259" key="2">
    <source>
        <dbReference type="Pfam" id="PF13360"/>
    </source>
</evidence>
<proteinExistence type="predicted"/>
<gene>
    <name evidence="3" type="primary">bamB_21</name>
    <name evidence="3" type="ORF">Rcae01_03121</name>
</gene>
<organism evidence="3 4">
    <name type="scientific">Novipirellula caenicola</name>
    <dbReference type="NCBI Taxonomy" id="1536901"/>
    <lineage>
        <taxon>Bacteria</taxon>
        <taxon>Pseudomonadati</taxon>
        <taxon>Planctomycetota</taxon>
        <taxon>Planctomycetia</taxon>
        <taxon>Pirellulales</taxon>
        <taxon>Pirellulaceae</taxon>
        <taxon>Novipirellula</taxon>
    </lineage>
</organism>
<dbReference type="PANTHER" id="PTHR34512:SF30">
    <property type="entry name" value="OUTER MEMBRANE PROTEIN ASSEMBLY FACTOR BAMB"/>
    <property type="match status" value="1"/>
</dbReference>
<name>A0ABP9VR69_9BACT</name>
<dbReference type="Gene3D" id="2.130.10.10">
    <property type="entry name" value="YVTN repeat-like/Quinoprotein amine dehydrogenase"/>
    <property type="match status" value="1"/>
</dbReference>
<keyword evidence="4" id="KW-1185">Reference proteome</keyword>
<reference evidence="3 4" key="1">
    <citation type="submission" date="2024-02" db="EMBL/GenBank/DDBJ databases">
        <title>Rhodopirellula caenicola NBRC 110016.</title>
        <authorList>
            <person name="Ichikawa N."/>
            <person name="Katano-Makiyama Y."/>
            <person name="Hidaka K."/>
        </authorList>
    </citation>
    <scope>NUCLEOTIDE SEQUENCE [LARGE SCALE GENOMIC DNA]</scope>
    <source>
        <strain evidence="3 4">NBRC 110016</strain>
    </source>
</reference>
<evidence type="ECO:0000256" key="1">
    <source>
        <dbReference type="SAM" id="SignalP"/>
    </source>
</evidence>
<dbReference type="InterPro" id="IPR002372">
    <property type="entry name" value="PQQ_rpt_dom"/>
</dbReference>
<dbReference type="InterPro" id="IPR015943">
    <property type="entry name" value="WD40/YVTN_repeat-like_dom_sf"/>
</dbReference>
<comment type="caution">
    <text evidence="3">The sequence shown here is derived from an EMBL/GenBank/DDBJ whole genome shotgun (WGS) entry which is preliminary data.</text>
</comment>
<feature type="chain" id="PRO_5047477924" evidence="1">
    <location>
        <begin position="33"/>
        <end position="411"/>
    </location>
</feature>
<accession>A0ABP9VR69</accession>
<dbReference type="EMBL" id="BAABRO010000006">
    <property type="protein sequence ID" value="GAA5507664.1"/>
    <property type="molecule type" value="Genomic_DNA"/>
</dbReference>
<dbReference type="Pfam" id="PF13360">
    <property type="entry name" value="PQQ_2"/>
    <property type="match status" value="1"/>
</dbReference>
<dbReference type="InterPro" id="IPR011047">
    <property type="entry name" value="Quinoprotein_ADH-like_sf"/>
</dbReference>
<protein>
    <submittedName>
        <fullName evidence="3">Outer membrane protein assembly factor BamB</fullName>
    </submittedName>
</protein>
<dbReference type="SUPFAM" id="SSF50998">
    <property type="entry name" value="Quinoprotein alcohol dehydrogenase-like"/>
    <property type="match status" value="1"/>
</dbReference>
<keyword evidence="1" id="KW-0732">Signal</keyword>
<sequence length="411" mass="44807">MPTFVALKMRSLAMLTLGVCIATWHFPTTLHAEDWYRWRGPDLNGISTETHWQSEWPSGTMPIAWTIDVGTGFSSVVVQDDRAYTLGHVDDHSVVYCVDVNDGHLIWKHAYPAPLDARDFEGGPTTTPTIDGDRVYVLSRAGELFCFDAGSGEVRWQKQIADAAEVRVPGWGFAAAPLVVGDKLVLTLGESGAVVNKHDGELIWASPDRECGYASPVPIPNTKTIVFPSGRSFTGVDLETGQPQWSLRWLTSFGCNAAEPIIHDGKMFLCSGYNRGAALFKLTDGEPELIWKNKNMLNQLHGSLLHDGHLYGIDGDMESGARLTCLNWETGDVVWSEDDLKPGGLSLADGKLILLTEAGELVFAAATPAGFSEISRAKVLDGKCWTVPVLSSGRVFCRSIQGQVACVDLRD</sequence>
<dbReference type="PANTHER" id="PTHR34512">
    <property type="entry name" value="CELL SURFACE PROTEIN"/>
    <property type="match status" value="1"/>
</dbReference>
<feature type="signal peptide" evidence="1">
    <location>
        <begin position="1"/>
        <end position="32"/>
    </location>
</feature>
<evidence type="ECO:0000313" key="3">
    <source>
        <dbReference type="EMBL" id="GAA5507664.1"/>
    </source>
</evidence>
<dbReference type="Proteomes" id="UP001416858">
    <property type="component" value="Unassembled WGS sequence"/>
</dbReference>
<evidence type="ECO:0000313" key="4">
    <source>
        <dbReference type="Proteomes" id="UP001416858"/>
    </source>
</evidence>
<feature type="domain" description="Pyrrolo-quinoline quinone repeat" evidence="2">
    <location>
        <begin position="92"/>
        <end position="336"/>
    </location>
</feature>